<accession>A0AAV4TY52</accession>
<dbReference type="AlphaFoldDB" id="A0AAV4TY52"/>
<evidence type="ECO:0000313" key="1">
    <source>
        <dbReference type="EMBL" id="GIY50501.1"/>
    </source>
</evidence>
<evidence type="ECO:0000313" key="2">
    <source>
        <dbReference type="Proteomes" id="UP001054945"/>
    </source>
</evidence>
<keyword evidence="2" id="KW-1185">Reference proteome</keyword>
<reference evidence="1 2" key="1">
    <citation type="submission" date="2021-06" db="EMBL/GenBank/DDBJ databases">
        <title>Caerostris extrusa draft genome.</title>
        <authorList>
            <person name="Kono N."/>
            <person name="Arakawa K."/>
        </authorList>
    </citation>
    <scope>NUCLEOTIDE SEQUENCE [LARGE SCALE GENOMIC DNA]</scope>
</reference>
<proteinExistence type="predicted"/>
<comment type="caution">
    <text evidence="1">The sequence shown here is derived from an EMBL/GenBank/DDBJ whole genome shotgun (WGS) entry which is preliminary data.</text>
</comment>
<sequence length="97" mass="11054">MRTNISASPPCLTHPTEIAVLNDLLLRLRRGRRRRYPAARMEVQLPRGGIPLSLHGNVIFKLSSPPLCVYTSTSHTPIPDTHFINNRLLIFSILRMR</sequence>
<dbReference type="Proteomes" id="UP001054945">
    <property type="component" value="Unassembled WGS sequence"/>
</dbReference>
<dbReference type="EMBL" id="BPLR01011988">
    <property type="protein sequence ID" value="GIY50501.1"/>
    <property type="molecule type" value="Genomic_DNA"/>
</dbReference>
<organism evidence="1 2">
    <name type="scientific">Caerostris extrusa</name>
    <name type="common">Bark spider</name>
    <name type="synonym">Caerostris bankana</name>
    <dbReference type="NCBI Taxonomy" id="172846"/>
    <lineage>
        <taxon>Eukaryota</taxon>
        <taxon>Metazoa</taxon>
        <taxon>Ecdysozoa</taxon>
        <taxon>Arthropoda</taxon>
        <taxon>Chelicerata</taxon>
        <taxon>Arachnida</taxon>
        <taxon>Araneae</taxon>
        <taxon>Araneomorphae</taxon>
        <taxon>Entelegynae</taxon>
        <taxon>Araneoidea</taxon>
        <taxon>Araneidae</taxon>
        <taxon>Caerostris</taxon>
    </lineage>
</organism>
<name>A0AAV4TY52_CAEEX</name>
<protein>
    <submittedName>
        <fullName evidence="1">Uncharacterized protein</fullName>
    </submittedName>
</protein>
<gene>
    <name evidence="1" type="ORF">CEXT_140151</name>
</gene>